<dbReference type="EMBL" id="MVOH01000006">
    <property type="protein sequence ID" value="PAU68314.1"/>
    <property type="molecule type" value="Genomic_DNA"/>
</dbReference>
<dbReference type="AlphaFoldDB" id="A0A2A2EGD8"/>
<accession>A0A2A2EGD8</accession>
<evidence type="ECO:0000313" key="3">
    <source>
        <dbReference type="Proteomes" id="UP000218399"/>
    </source>
</evidence>
<gene>
    <name evidence="2" type="ORF">B1526_0499</name>
</gene>
<comment type="caution">
    <text evidence="2">The sequence shown here is derived from an EMBL/GenBank/DDBJ whole genome shotgun (WGS) entry which is preliminary data.</text>
</comment>
<keyword evidence="3" id="KW-1185">Reference proteome</keyword>
<feature type="compositionally biased region" description="Basic and acidic residues" evidence="1">
    <location>
        <begin position="19"/>
        <end position="32"/>
    </location>
</feature>
<feature type="compositionally biased region" description="Basic residues" evidence="1">
    <location>
        <begin position="1"/>
        <end position="10"/>
    </location>
</feature>
<organism evidence="2 3">
    <name type="scientific">Bifidobacterium criceti</name>
    <dbReference type="NCBI Taxonomy" id="1960969"/>
    <lineage>
        <taxon>Bacteria</taxon>
        <taxon>Bacillati</taxon>
        <taxon>Actinomycetota</taxon>
        <taxon>Actinomycetes</taxon>
        <taxon>Bifidobacteriales</taxon>
        <taxon>Bifidobacteriaceae</taxon>
        <taxon>Bifidobacterium</taxon>
    </lineage>
</organism>
<protein>
    <submittedName>
        <fullName evidence="2">Uncharacterized protein</fullName>
    </submittedName>
</protein>
<evidence type="ECO:0000313" key="2">
    <source>
        <dbReference type="EMBL" id="PAU68314.1"/>
    </source>
</evidence>
<dbReference type="Proteomes" id="UP000218399">
    <property type="component" value="Unassembled WGS sequence"/>
</dbReference>
<proteinExistence type="predicted"/>
<evidence type="ECO:0000256" key="1">
    <source>
        <dbReference type="SAM" id="MobiDB-lite"/>
    </source>
</evidence>
<feature type="region of interest" description="Disordered" evidence="1">
    <location>
        <begin position="1"/>
        <end position="41"/>
    </location>
</feature>
<name>A0A2A2EGD8_9BIFI</name>
<reference evidence="2 3" key="1">
    <citation type="journal article" date="2017" name="ISME J.">
        <title>Unveiling bifidobacterial biogeography across the mammalian branch of the tree of life.</title>
        <authorList>
            <person name="Milani C."/>
            <person name="Mangifesta M."/>
            <person name="Mancabelli L."/>
            <person name="Lugli G.A."/>
            <person name="James K."/>
            <person name="Duranti S."/>
            <person name="Turroni F."/>
            <person name="Ferrario C."/>
            <person name="Ossiprandi M.C."/>
            <person name="van Sinderen D."/>
            <person name="Ventura M."/>
        </authorList>
    </citation>
    <scope>NUCLEOTIDE SEQUENCE [LARGE SCALE GENOMIC DNA]</scope>
    <source>
        <strain evidence="3">Ham19E</strain>
    </source>
</reference>
<sequence>MWMGGRRRASQRPAWSKTSEYERRGKAQHQRDGNNNGHDARGIMAVPLTVLVLKVLFGAHSTQSILHPLPEPLRLCSRR</sequence>